<dbReference type="Pfam" id="PF01370">
    <property type="entry name" value="Epimerase"/>
    <property type="match status" value="1"/>
</dbReference>
<dbReference type="SUPFAM" id="SSF51735">
    <property type="entry name" value="NAD(P)-binding Rossmann-fold domains"/>
    <property type="match status" value="1"/>
</dbReference>
<organism evidence="4 5">
    <name type="scientific">Candida metapsilosis</name>
    <dbReference type="NCBI Taxonomy" id="273372"/>
    <lineage>
        <taxon>Eukaryota</taxon>
        <taxon>Fungi</taxon>
        <taxon>Dikarya</taxon>
        <taxon>Ascomycota</taxon>
        <taxon>Saccharomycotina</taxon>
        <taxon>Pichiomycetes</taxon>
        <taxon>Debaryomycetaceae</taxon>
        <taxon>Candida/Lodderomyces clade</taxon>
        <taxon>Candida</taxon>
    </lineage>
</organism>
<sequence length="346" mass="38224">MSSSQTKEASETVIITGGTGYIGQHIITQLLQSGYKVVAIVRSPTKGMELISKFNHPNLKTENVDQLDKPKSIDFVLRTHKEASIFIAGAAVTDFYAKDVENDILKKSQAIVQNTLESISNAGEQIKRVILTSTSGTFIGPDKMFSYDGEYSDDNDVWSPLPYEAGFANAQMAYFVSKKCNEELAWKFVKENKTNFDLVSINPAMCLGPVQFEQDVKLKEGGYLPSTTNIIANLLKLQKNDTVEPLAAGAADVRDVAKAHVAVIDNPKASGQRLVVETYKFTNANAINILKENIPQLKEKLPDVELIPESKFVEPNLKKSKEILGINKYYNLTKSVVDLAKQLLSE</sequence>
<keyword evidence="1" id="KW-0560">Oxidoreductase</keyword>
<dbReference type="InterPro" id="IPR036291">
    <property type="entry name" value="NAD(P)-bd_dom_sf"/>
</dbReference>
<dbReference type="GeneID" id="93652862"/>
<name>A0A8H8DAI0_9ASCO</name>
<reference evidence="4 5" key="1">
    <citation type="submission" date="2020-12" db="EMBL/GenBank/DDBJ databases">
        <title>Effect of drift, selection, and recombination on the evolution of hybrid genomes in Candida yeast pathogens.</title>
        <authorList>
            <person name="Mixao V."/>
            <person name="Ksiezopolska E."/>
            <person name="Saus E."/>
            <person name="Boekhout T."/>
            <person name="Gacser A."/>
            <person name="Gabaldon T."/>
        </authorList>
    </citation>
    <scope>NUCLEOTIDE SEQUENCE [LARGE SCALE GENOMIC DNA]</scope>
    <source>
        <strain evidence="4 5">BP57</strain>
    </source>
</reference>
<comment type="similarity">
    <text evidence="2">Belongs to the NAD(P)-dependent epimerase/dehydratase family. Dihydroflavonol-4-reductase subfamily.</text>
</comment>
<dbReference type="PANTHER" id="PTHR10366">
    <property type="entry name" value="NAD DEPENDENT EPIMERASE/DEHYDRATASE"/>
    <property type="match status" value="1"/>
</dbReference>
<gene>
    <name evidence="4" type="ORF">I9W82_004233</name>
</gene>
<dbReference type="Gene3D" id="3.40.50.720">
    <property type="entry name" value="NAD(P)-binding Rossmann-like Domain"/>
    <property type="match status" value="1"/>
</dbReference>
<evidence type="ECO:0000259" key="3">
    <source>
        <dbReference type="Pfam" id="PF01370"/>
    </source>
</evidence>
<evidence type="ECO:0000256" key="1">
    <source>
        <dbReference type="ARBA" id="ARBA00023002"/>
    </source>
</evidence>
<protein>
    <recommendedName>
        <fullName evidence="3">NAD-dependent epimerase/dehydratase domain-containing protein</fullName>
    </recommendedName>
</protein>
<accession>A0A8H8DAI0</accession>
<proteinExistence type="inferred from homology"/>
<dbReference type="RefSeq" id="XP_067547021.1">
    <property type="nucleotide sequence ID" value="XM_067693284.1"/>
</dbReference>
<dbReference type="InterPro" id="IPR050425">
    <property type="entry name" value="NAD(P)_dehydrat-like"/>
</dbReference>
<evidence type="ECO:0000313" key="5">
    <source>
        <dbReference type="Proteomes" id="UP000669133"/>
    </source>
</evidence>
<dbReference type="EMBL" id="JAEOAQ010000006">
    <property type="protein sequence ID" value="KAG5417905.1"/>
    <property type="molecule type" value="Genomic_DNA"/>
</dbReference>
<evidence type="ECO:0000256" key="2">
    <source>
        <dbReference type="ARBA" id="ARBA00023445"/>
    </source>
</evidence>
<feature type="domain" description="NAD-dependent epimerase/dehydratase" evidence="3">
    <location>
        <begin position="13"/>
        <end position="271"/>
    </location>
</feature>
<dbReference type="OrthoDB" id="2735536at2759"/>
<dbReference type="InterPro" id="IPR001509">
    <property type="entry name" value="Epimerase_deHydtase"/>
</dbReference>
<dbReference type="GO" id="GO:0016616">
    <property type="term" value="F:oxidoreductase activity, acting on the CH-OH group of donors, NAD or NADP as acceptor"/>
    <property type="evidence" value="ECO:0007669"/>
    <property type="project" value="TreeGrafter"/>
</dbReference>
<comment type="caution">
    <text evidence="4">The sequence shown here is derived from an EMBL/GenBank/DDBJ whole genome shotgun (WGS) entry which is preliminary data.</text>
</comment>
<keyword evidence="5" id="KW-1185">Reference proteome</keyword>
<dbReference type="PANTHER" id="PTHR10366:SF564">
    <property type="entry name" value="STEROL-4-ALPHA-CARBOXYLATE 3-DEHYDROGENASE, DECARBOXYLATING"/>
    <property type="match status" value="1"/>
</dbReference>
<evidence type="ECO:0000313" key="4">
    <source>
        <dbReference type="EMBL" id="KAG5417905.1"/>
    </source>
</evidence>
<dbReference type="Proteomes" id="UP000669133">
    <property type="component" value="Unassembled WGS sequence"/>
</dbReference>
<dbReference type="AlphaFoldDB" id="A0A8H8DAI0"/>